<dbReference type="PROSITE" id="PS50835">
    <property type="entry name" value="IG_LIKE"/>
    <property type="match status" value="5"/>
</dbReference>
<dbReference type="Pfam" id="PF07679">
    <property type="entry name" value="I-set"/>
    <property type="match status" value="2"/>
</dbReference>
<feature type="domain" description="Ig-like" evidence="7">
    <location>
        <begin position="343"/>
        <end position="436"/>
    </location>
</feature>
<feature type="compositionally biased region" description="Basic and acidic residues" evidence="4">
    <location>
        <begin position="1022"/>
        <end position="1041"/>
    </location>
</feature>
<feature type="domain" description="Fibronectin type-III" evidence="8">
    <location>
        <begin position="764"/>
        <end position="857"/>
    </location>
</feature>
<feature type="compositionally biased region" description="Pro residues" evidence="4">
    <location>
        <begin position="1124"/>
        <end position="1135"/>
    </location>
</feature>
<evidence type="ECO:0000256" key="6">
    <source>
        <dbReference type="SAM" id="SignalP"/>
    </source>
</evidence>
<keyword evidence="1" id="KW-0677">Repeat</keyword>
<evidence type="ECO:0000313" key="9">
    <source>
        <dbReference type="Proteomes" id="UP001652627"/>
    </source>
</evidence>
<dbReference type="InterPro" id="IPR013783">
    <property type="entry name" value="Ig-like_fold"/>
</dbReference>
<dbReference type="CDD" id="cd00063">
    <property type="entry name" value="FN3"/>
    <property type="match status" value="3"/>
</dbReference>
<dbReference type="SMART" id="SM00408">
    <property type="entry name" value="IGc2"/>
    <property type="match status" value="5"/>
</dbReference>
<feature type="domain" description="Ig-like" evidence="7">
    <location>
        <begin position="162"/>
        <end position="249"/>
    </location>
</feature>
<dbReference type="InterPro" id="IPR003598">
    <property type="entry name" value="Ig_sub2"/>
</dbReference>
<dbReference type="PANTHER" id="PTHR44170">
    <property type="entry name" value="PROTEIN SIDEKICK"/>
    <property type="match status" value="1"/>
</dbReference>
<feature type="region of interest" description="Disordered" evidence="4">
    <location>
        <begin position="544"/>
        <end position="565"/>
    </location>
</feature>
<dbReference type="InterPro" id="IPR036116">
    <property type="entry name" value="FN3_sf"/>
</dbReference>
<protein>
    <submittedName>
        <fullName evidence="10">Roundabout homolog 3</fullName>
    </submittedName>
</protein>
<evidence type="ECO:0000256" key="5">
    <source>
        <dbReference type="SAM" id="Phobius"/>
    </source>
</evidence>
<evidence type="ECO:0000256" key="4">
    <source>
        <dbReference type="SAM" id="MobiDB-lite"/>
    </source>
</evidence>
<dbReference type="PROSITE" id="PS50853">
    <property type="entry name" value="FN3"/>
    <property type="match status" value="3"/>
</dbReference>
<dbReference type="SUPFAM" id="SSF48726">
    <property type="entry name" value="Immunoglobulin"/>
    <property type="match status" value="5"/>
</dbReference>
<feature type="compositionally biased region" description="Acidic residues" evidence="4">
    <location>
        <begin position="956"/>
        <end position="966"/>
    </location>
</feature>
<organism evidence="9 10">
    <name type="scientific">Apteryx mantelli</name>
    <name type="common">North Island brown kiwi</name>
    <dbReference type="NCBI Taxonomy" id="2696672"/>
    <lineage>
        <taxon>Eukaryota</taxon>
        <taxon>Metazoa</taxon>
        <taxon>Chordata</taxon>
        <taxon>Craniata</taxon>
        <taxon>Vertebrata</taxon>
        <taxon>Euteleostomi</taxon>
        <taxon>Archelosauria</taxon>
        <taxon>Archosauria</taxon>
        <taxon>Dinosauria</taxon>
        <taxon>Saurischia</taxon>
        <taxon>Theropoda</taxon>
        <taxon>Coelurosauria</taxon>
        <taxon>Aves</taxon>
        <taxon>Palaeognathae</taxon>
        <taxon>Apterygiformes</taxon>
        <taxon>Apterygidae</taxon>
        <taxon>Apteryx</taxon>
    </lineage>
</organism>
<dbReference type="Gene3D" id="2.60.40.10">
    <property type="entry name" value="Immunoglobulins"/>
    <property type="match status" value="8"/>
</dbReference>
<feature type="chain" id="PRO_5045823917" evidence="6">
    <location>
        <begin position="21"/>
        <end position="1204"/>
    </location>
</feature>
<feature type="compositionally biased region" description="Polar residues" evidence="4">
    <location>
        <begin position="1010"/>
        <end position="1019"/>
    </location>
</feature>
<keyword evidence="5" id="KW-0472">Membrane</keyword>
<dbReference type="InterPro" id="IPR003961">
    <property type="entry name" value="FN3_dom"/>
</dbReference>
<feature type="region of interest" description="Disordered" evidence="4">
    <location>
        <begin position="939"/>
        <end position="1204"/>
    </location>
</feature>
<keyword evidence="3" id="KW-0393">Immunoglobulin domain</keyword>
<feature type="transmembrane region" description="Helical" evidence="5">
    <location>
        <begin position="885"/>
        <end position="907"/>
    </location>
</feature>
<keyword evidence="6" id="KW-0732">Signal</keyword>
<feature type="signal peptide" evidence="6">
    <location>
        <begin position="1"/>
        <end position="20"/>
    </location>
</feature>
<evidence type="ECO:0000313" key="10">
    <source>
        <dbReference type="RefSeq" id="XP_067166125.1"/>
    </source>
</evidence>
<dbReference type="SMART" id="SM00406">
    <property type="entry name" value="IGv"/>
    <property type="match status" value="3"/>
</dbReference>
<sequence length="1204" mass="126125">MLRYLLKTLLQMNLFADSLAAEASNSSELLLGLNGTFAALDLRNLSAPDGSGPHPEDAPPRIVEHPADLLVSRGEAATLRCRAEGRPTPAVRWYRDGERVPTAGEEPRSHRTLLPGGSLFFARVLHGRRGKADEGVYVCVATNYLGEATSRNASLEVAVLRDDFRQAPGDVAVTAGEPAVLECVPPRGHPEPSVSWKKNGVRLSDEDRRLAIRGGKLMVASARKSDAGAYVCVAANAAGERDSEPAELVVLERPVFSKRPLGRAVLAEATAEFACEARGDPLPAVHWRKDDGELPPGRWEVREDNALRISRVTAADEGTYTCVAENSAGRAEASAALSVHVPPQLVTGPRDQTVARGQTATFRCETRGNPPPAVFWQKEGSQILLFPSQPPQPAGRFSVAPSGEMTVADVQAADAGYYVCQAISVAGSVLAKALLEVEDATAERLPPVIRRGPSNQTLPAAATARLPCRAAGNPLPTVRWLKDGQALVGAEPRATLLENGTLQITGLRVSDSGQYVCVAASSAGETRWSGALRVQEGRSGARCPAGADAASPVPGVLPAPPSAPRVTGVTESTVALAWDGGRQSGAAAATSYVVEAFSQSSGGAWRTVAADVKAPAHTVSGLEPGAVYLFLVRAANAFGLSDPSAVSEPVRTRRPPGASPELARVAVRLQEPLVLPPGAVRLTWTVDGPAALLRGYRVLYRRRGTGSAWEARDVAGAGQRGALLTELRPGQEYEIKVRPVPEGPRGAESAVRAVRTPEAAPSAPPRAVRVAPLGDGIAISWEPPPAGEQNGVIQDYRIWCLGNESRFDLNASVEGTALAAVLRGLVPGVPYRAQVAAATGAGVGVRSPPVPVRIAPAAERDVVPAGRGAGSSLAERVAAVAKRPAFIAGLGGATWLILMGSGVWIYLRRKRKKELSHFTAYMPAGAGKAVGKAVQPPALSWPELLPPPPSASELSQYEEEEEDEELASSSGLEDWCPPLPERGYATGDAAGDTTEEGSPPATPSPAGSCGRQSTATLTPSPRAERRAADRIPRLRDFDSRRLPRRPPNGASTLPRALSPGTGTEDGAESPAPRARRDPGRDGGCSPGLGERRGCATASISAALVPKSRPKPKSGRYRRDQQPADLPPPPLPPPLAEDPGVPCPGAAAAASLERRPAPDPDDVVPYGKPTFLTSSRGSTGSRGHGSGRSRTPGDRGEVTGRGEMR</sequence>
<reference evidence="10" key="1">
    <citation type="submission" date="2025-08" db="UniProtKB">
        <authorList>
            <consortium name="RefSeq"/>
        </authorList>
    </citation>
    <scope>IDENTIFICATION</scope>
    <source>
        <tissue evidence="10">Blood</tissue>
    </source>
</reference>
<feature type="compositionally biased region" description="Low complexity" evidence="4">
    <location>
        <begin position="996"/>
        <end position="1008"/>
    </location>
</feature>
<dbReference type="InterPro" id="IPR036179">
    <property type="entry name" value="Ig-like_dom_sf"/>
</dbReference>
<gene>
    <name evidence="10" type="primary">ROBO3</name>
</gene>
<dbReference type="InterPro" id="IPR013106">
    <property type="entry name" value="Ig_V-set"/>
</dbReference>
<dbReference type="Pfam" id="PF00041">
    <property type="entry name" value="fn3"/>
    <property type="match status" value="2"/>
</dbReference>
<feature type="compositionally biased region" description="Basic and acidic residues" evidence="4">
    <location>
        <begin position="1190"/>
        <end position="1204"/>
    </location>
</feature>
<dbReference type="GeneID" id="136993983"/>
<dbReference type="Pfam" id="PF13927">
    <property type="entry name" value="Ig_3"/>
    <property type="match status" value="3"/>
</dbReference>
<dbReference type="SMART" id="SM00409">
    <property type="entry name" value="IG"/>
    <property type="match status" value="5"/>
</dbReference>
<keyword evidence="9" id="KW-1185">Reference proteome</keyword>
<feature type="domain" description="Ig-like" evidence="7">
    <location>
        <begin position="60"/>
        <end position="156"/>
    </location>
</feature>
<dbReference type="PANTHER" id="PTHR44170:SF37">
    <property type="entry name" value="ROUNDABOUT GUIDANCE RECEPTOR 3"/>
    <property type="match status" value="1"/>
</dbReference>
<accession>A0ABM4FMF2</accession>
<dbReference type="InterPro" id="IPR007110">
    <property type="entry name" value="Ig-like_dom"/>
</dbReference>
<dbReference type="RefSeq" id="XP_067166125.1">
    <property type="nucleotide sequence ID" value="XM_067310024.1"/>
</dbReference>
<keyword evidence="5" id="KW-0812">Transmembrane</keyword>
<evidence type="ECO:0000256" key="3">
    <source>
        <dbReference type="ARBA" id="ARBA00023319"/>
    </source>
</evidence>
<dbReference type="Proteomes" id="UP001652627">
    <property type="component" value="Chromosome 23"/>
</dbReference>
<evidence type="ECO:0000256" key="2">
    <source>
        <dbReference type="ARBA" id="ARBA00023157"/>
    </source>
</evidence>
<feature type="domain" description="Ig-like" evidence="7">
    <location>
        <begin position="447"/>
        <end position="533"/>
    </location>
</feature>
<evidence type="ECO:0000259" key="8">
    <source>
        <dbReference type="PROSITE" id="PS50853"/>
    </source>
</evidence>
<dbReference type="SUPFAM" id="SSF49265">
    <property type="entry name" value="Fibronectin type III"/>
    <property type="match status" value="2"/>
</dbReference>
<evidence type="ECO:0000259" key="7">
    <source>
        <dbReference type="PROSITE" id="PS50835"/>
    </source>
</evidence>
<evidence type="ECO:0000256" key="1">
    <source>
        <dbReference type="ARBA" id="ARBA00022737"/>
    </source>
</evidence>
<keyword evidence="2" id="KW-1015">Disulfide bond</keyword>
<name>A0ABM4FMF2_9AVES</name>
<dbReference type="InterPro" id="IPR013098">
    <property type="entry name" value="Ig_I-set"/>
</dbReference>
<feature type="domain" description="Fibronectin type-III" evidence="8">
    <location>
        <begin position="665"/>
        <end position="759"/>
    </location>
</feature>
<dbReference type="InterPro" id="IPR003599">
    <property type="entry name" value="Ig_sub"/>
</dbReference>
<feature type="domain" description="Ig-like" evidence="7">
    <location>
        <begin position="254"/>
        <end position="338"/>
    </location>
</feature>
<proteinExistence type="predicted"/>
<feature type="domain" description="Fibronectin type-III" evidence="8">
    <location>
        <begin position="560"/>
        <end position="655"/>
    </location>
</feature>
<dbReference type="SMART" id="SM00060">
    <property type="entry name" value="FN3"/>
    <property type="match status" value="3"/>
</dbReference>
<keyword evidence="5" id="KW-1133">Transmembrane helix</keyword>